<evidence type="ECO:0000256" key="8">
    <source>
        <dbReference type="ARBA" id="ARBA00049244"/>
    </source>
</evidence>
<evidence type="ECO:0000256" key="2">
    <source>
        <dbReference type="ARBA" id="ARBA00017703"/>
    </source>
</evidence>
<evidence type="ECO:0000259" key="9">
    <source>
        <dbReference type="Pfam" id="PF06144"/>
    </source>
</evidence>
<evidence type="ECO:0000256" key="7">
    <source>
        <dbReference type="ARBA" id="ARBA00034754"/>
    </source>
</evidence>
<evidence type="ECO:0000256" key="6">
    <source>
        <dbReference type="ARBA" id="ARBA00022932"/>
    </source>
</evidence>
<feature type="domain" description="DNA polymerase III delta N-terminal" evidence="9">
    <location>
        <begin position="18"/>
        <end position="138"/>
    </location>
</feature>
<dbReference type="PANTHER" id="PTHR34388:SF1">
    <property type="entry name" value="DNA POLYMERASE III SUBUNIT DELTA"/>
    <property type="match status" value="1"/>
</dbReference>
<dbReference type="Pfam" id="PF21694">
    <property type="entry name" value="DNA_pol3_delta_C"/>
    <property type="match status" value="1"/>
</dbReference>
<evidence type="ECO:0000256" key="5">
    <source>
        <dbReference type="ARBA" id="ARBA00022705"/>
    </source>
</evidence>
<evidence type="ECO:0000313" key="11">
    <source>
        <dbReference type="EMBL" id="ADL12137.1"/>
    </source>
</evidence>
<keyword evidence="4" id="KW-0548">Nucleotidyltransferase</keyword>
<dbReference type="Pfam" id="PF06144">
    <property type="entry name" value="DNA_pol3_delta"/>
    <property type="match status" value="1"/>
</dbReference>
<dbReference type="InterPro" id="IPR005790">
    <property type="entry name" value="DNA_polIII_delta"/>
</dbReference>
<dbReference type="GO" id="GO:0006261">
    <property type="term" value="P:DNA-templated DNA replication"/>
    <property type="evidence" value="ECO:0007669"/>
    <property type="project" value="TreeGrafter"/>
</dbReference>
<dbReference type="OrthoDB" id="9775929at2"/>
<accession>D9QV78</accession>
<dbReference type="SUPFAM" id="SSF52540">
    <property type="entry name" value="P-loop containing nucleoside triphosphate hydrolases"/>
    <property type="match status" value="1"/>
</dbReference>
<name>D9QV78_ACEAZ</name>
<dbReference type="InterPro" id="IPR010372">
    <property type="entry name" value="DNA_pol3_delta_N"/>
</dbReference>
<dbReference type="KEGG" id="aar:Acear_0595"/>
<protein>
    <recommendedName>
        <fullName evidence="2">DNA polymerase III subunit delta</fullName>
        <ecNumber evidence="1">2.7.7.7</ecNumber>
    </recommendedName>
</protein>
<dbReference type="EMBL" id="CP002105">
    <property type="protein sequence ID" value="ADL12137.1"/>
    <property type="molecule type" value="Genomic_DNA"/>
</dbReference>
<organism evidence="11 12">
    <name type="scientific">Acetohalobium arabaticum (strain ATCC 49924 / DSM 5501 / Z-7288)</name>
    <dbReference type="NCBI Taxonomy" id="574087"/>
    <lineage>
        <taxon>Bacteria</taxon>
        <taxon>Bacillati</taxon>
        <taxon>Bacillota</taxon>
        <taxon>Clostridia</taxon>
        <taxon>Halanaerobiales</taxon>
        <taxon>Halobacteroidaceae</taxon>
        <taxon>Acetohalobium</taxon>
    </lineage>
</organism>
<evidence type="ECO:0000259" key="10">
    <source>
        <dbReference type="Pfam" id="PF21694"/>
    </source>
</evidence>
<dbReference type="Gene3D" id="3.40.50.300">
    <property type="entry name" value="P-loop containing nucleotide triphosphate hydrolases"/>
    <property type="match status" value="1"/>
</dbReference>
<dbReference type="HOGENOM" id="CLU_044694_2_2_9"/>
<gene>
    <name evidence="11" type="ordered locus">Acear_0595</name>
</gene>
<dbReference type="InterPro" id="IPR008921">
    <property type="entry name" value="DNA_pol3_clamp-load_cplx_C"/>
</dbReference>
<comment type="catalytic activity">
    <reaction evidence="8">
        <text>DNA(n) + a 2'-deoxyribonucleoside 5'-triphosphate = DNA(n+1) + diphosphate</text>
        <dbReference type="Rhea" id="RHEA:22508"/>
        <dbReference type="Rhea" id="RHEA-COMP:17339"/>
        <dbReference type="Rhea" id="RHEA-COMP:17340"/>
        <dbReference type="ChEBI" id="CHEBI:33019"/>
        <dbReference type="ChEBI" id="CHEBI:61560"/>
        <dbReference type="ChEBI" id="CHEBI:173112"/>
        <dbReference type="EC" id="2.7.7.7"/>
    </reaction>
</comment>
<keyword evidence="12" id="KW-1185">Reference proteome</keyword>
<dbReference type="STRING" id="574087.Acear_0595"/>
<proteinExistence type="inferred from homology"/>
<dbReference type="NCBIfam" id="TIGR01128">
    <property type="entry name" value="holA"/>
    <property type="match status" value="1"/>
</dbReference>
<dbReference type="Gene3D" id="1.10.8.60">
    <property type="match status" value="1"/>
</dbReference>
<dbReference type="InterPro" id="IPR027417">
    <property type="entry name" value="P-loop_NTPase"/>
</dbReference>
<dbReference type="GO" id="GO:0003887">
    <property type="term" value="F:DNA-directed DNA polymerase activity"/>
    <property type="evidence" value="ECO:0007669"/>
    <property type="project" value="UniProtKB-KW"/>
</dbReference>
<dbReference type="EC" id="2.7.7.7" evidence="1"/>
<keyword evidence="5" id="KW-0235">DNA replication</keyword>
<dbReference type="eggNOG" id="COG1466">
    <property type="taxonomic scope" value="Bacteria"/>
</dbReference>
<dbReference type="GO" id="GO:0003677">
    <property type="term" value="F:DNA binding"/>
    <property type="evidence" value="ECO:0007669"/>
    <property type="project" value="InterPro"/>
</dbReference>
<evidence type="ECO:0000256" key="3">
    <source>
        <dbReference type="ARBA" id="ARBA00022679"/>
    </source>
</evidence>
<dbReference type="GO" id="GO:0009360">
    <property type="term" value="C:DNA polymerase III complex"/>
    <property type="evidence" value="ECO:0007669"/>
    <property type="project" value="InterPro"/>
</dbReference>
<dbReference type="SUPFAM" id="SSF48019">
    <property type="entry name" value="post-AAA+ oligomerization domain-like"/>
    <property type="match status" value="1"/>
</dbReference>
<comment type="similarity">
    <text evidence="7">Belongs to the DNA polymerase HolA subunit family.</text>
</comment>
<keyword evidence="3" id="KW-0808">Transferase</keyword>
<dbReference type="Gene3D" id="1.20.272.10">
    <property type="match status" value="1"/>
</dbReference>
<dbReference type="AlphaFoldDB" id="D9QV78"/>
<feature type="domain" description="DNA polymerase III delta subunit-like C-terminal" evidence="10">
    <location>
        <begin position="215"/>
        <end position="334"/>
    </location>
</feature>
<sequence>MQYQDILEQDITDLDNLYLLIGDEEYLMKEFIDQFITEFVEEEFKDFNLDTINDSNDGFLTKLSNSVNQLPFMVDRRITILNGERLFTNRFNKDETEDLKELLNDFAETSILLVKTTNQPDKRRKLYKAFKESGQILDFENLKYKALDEWIETRANELGNKIDSKAVKLLEKMFNNNLQRLDSELQKISTFLGSKEIMTFKKVRQIISKDRLLKENIIFDFVDAIGEQNNEQALHLLNQMINNGQSEIGLLMMIARQVRLILQCKELYQQGKKPQQIANRLNQHPYPIKKCIKQSKNFSISELEDILEQLLESNINLVTGEDKELELELLILKLGQIVNSN</sequence>
<evidence type="ECO:0000256" key="1">
    <source>
        <dbReference type="ARBA" id="ARBA00012417"/>
    </source>
</evidence>
<reference evidence="11 12" key="1">
    <citation type="journal article" date="2010" name="Stand. Genomic Sci.">
        <title>Complete genome sequence of Acetohalobium arabaticum type strain (Z-7288).</title>
        <authorList>
            <person name="Sikorski J."/>
            <person name="Lapidus A."/>
            <person name="Chertkov O."/>
            <person name="Lucas S."/>
            <person name="Copeland A."/>
            <person name="Glavina Del Rio T."/>
            <person name="Nolan M."/>
            <person name="Tice H."/>
            <person name="Cheng J.F."/>
            <person name="Han C."/>
            <person name="Brambilla E."/>
            <person name="Pitluck S."/>
            <person name="Liolios K."/>
            <person name="Ivanova N."/>
            <person name="Mavromatis K."/>
            <person name="Mikhailova N."/>
            <person name="Pati A."/>
            <person name="Bruce D."/>
            <person name="Detter C."/>
            <person name="Tapia R."/>
            <person name="Goodwin L."/>
            <person name="Chen A."/>
            <person name="Palaniappan K."/>
            <person name="Land M."/>
            <person name="Hauser L."/>
            <person name="Chang Y.J."/>
            <person name="Jeffries C.D."/>
            <person name="Rohde M."/>
            <person name="Goker M."/>
            <person name="Spring S."/>
            <person name="Woyke T."/>
            <person name="Bristow J."/>
            <person name="Eisen J.A."/>
            <person name="Markowitz V."/>
            <person name="Hugenholtz P."/>
            <person name="Kyrpides N.C."/>
            <person name="Klenk H.P."/>
        </authorList>
    </citation>
    <scope>NUCLEOTIDE SEQUENCE [LARGE SCALE GENOMIC DNA]</scope>
    <source>
        <strain evidence="12">ATCC 49924 / DSM 5501 / Z-7288</strain>
    </source>
</reference>
<keyword evidence="6" id="KW-0239">DNA-directed DNA polymerase</keyword>
<evidence type="ECO:0000256" key="4">
    <source>
        <dbReference type="ARBA" id="ARBA00022695"/>
    </source>
</evidence>
<dbReference type="InterPro" id="IPR048466">
    <property type="entry name" value="DNA_pol3_delta-like_C"/>
</dbReference>
<dbReference type="RefSeq" id="WP_013277583.1">
    <property type="nucleotide sequence ID" value="NC_014378.1"/>
</dbReference>
<dbReference type="Proteomes" id="UP000001661">
    <property type="component" value="Chromosome"/>
</dbReference>
<dbReference type="PANTHER" id="PTHR34388">
    <property type="entry name" value="DNA POLYMERASE III SUBUNIT DELTA"/>
    <property type="match status" value="1"/>
</dbReference>
<evidence type="ECO:0000313" key="12">
    <source>
        <dbReference type="Proteomes" id="UP000001661"/>
    </source>
</evidence>